<dbReference type="InterPro" id="IPR050300">
    <property type="entry name" value="GDXG_lipolytic_enzyme"/>
</dbReference>
<dbReference type="Pfam" id="PF07859">
    <property type="entry name" value="Abhydrolase_3"/>
    <property type="match status" value="1"/>
</dbReference>
<dbReference type="InterPro" id="IPR029058">
    <property type="entry name" value="AB_hydrolase_fold"/>
</dbReference>
<dbReference type="EMBL" id="JAVFHQ010000009">
    <property type="protein sequence ID" value="KAK4548025.1"/>
    <property type="molecule type" value="Genomic_DNA"/>
</dbReference>
<proteinExistence type="predicted"/>
<dbReference type="Proteomes" id="UP001324427">
    <property type="component" value="Unassembled WGS sequence"/>
</dbReference>
<feature type="domain" description="Alpha/beta hydrolase fold-3" evidence="2">
    <location>
        <begin position="100"/>
        <end position="311"/>
    </location>
</feature>
<keyword evidence="4" id="KW-1185">Reference proteome</keyword>
<dbReference type="InterPro" id="IPR013094">
    <property type="entry name" value="AB_hydrolase_3"/>
</dbReference>
<evidence type="ECO:0000259" key="2">
    <source>
        <dbReference type="Pfam" id="PF07859"/>
    </source>
</evidence>
<dbReference type="Gene3D" id="3.40.50.1820">
    <property type="entry name" value="alpha/beta hydrolase"/>
    <property type="match status" value="1"/>
</dbReference>
<dbReference type="AlphaFoldDB" id="A0AAV9JTX1"/>
<dbReference type="PANTHER" id="PTHR48081:SF8">
    <property type="entry name" value="ALPHA_BETA HYDROLASE FOLD-3 DOMAIN-CONTAINING PROTEIN-RELATED"/>
    <property type="match status" value="1"/>
</dbReference>
<reference evidence="3 4" key="1">
    <citation type="submission" date="2021-11" db="EMBL/GenBank/DDBJ databases">
        <title>Black yeast isolated from Biological Soil Crust.</title>
        <authorList>
            <person name="Kurbessoian T."/>
        </authorList>
    </citation>
    <scope>NUCLEOTIDE SEQUENCE [LARGE SCALE GENOMIC DNA]</scope>
    <source>
        <strain evidence="3 4">CCFEE 5522</strain>
    </source>
</reference>
<gene>
    <name evidence="3" type="ORF">LTR36_010745</name>
</gene>
<dbReference type="SUPFAM" id="SSF53474">
    <property type="entry name" value="alpha/beta-Hydrolases"/>
    <property type="match status" value="1"/>
</dbReference>
<name>A0AAV9JTX1_9PEZI</name>
<keyword evidence="1" id="KW-0378">Hydrolase</keyword>
<evidence type="ECO:0000313" key="3">
    <source>
        <dbReference type="EMBL" id="KAK4548025.1"/>
    </source>
</evidence>
<dbReference type="GO" id="GO:0016787">
    <property type="term" value="F:hydrolase activity"/>
    <property type="evidence" value="ECO:0007669"/>
    <property type="project" value="UniProtKB-KW"/>
</dbReference>
<protein>
    <recommendedName>
        <fullName evidence="2">Alpha/beta hydrolase fold-3 domain-containing protein</fullName>
    </recommendedName>
</protein>
<evidence type="ECO:0000313" key="4">
    <source>
        <dbReference type="Proteomes" id="UP001324427"/>
    </source>
</evidence>
<dbReference type="PANTHER" id="PTHR48081">
    <property type="entry name" value="AB HYDROLASE SUPERFAMILY PROTEIN C4A8.06C"/>
    <property type="match status" value="1"/>
</dbReference>
<evidence type="ECO:0000256" key="1">
    <source>
        <dbReference type="ARBA" id="ARBA00022801"/>
    </source>
</evidence>
<accession>A0AAV9JTX1</accession>
<comment type="caution">
    <text evidence="3">The sequence shown here is derived from an EMBL/GenBank/DDBJ whole genome shotgun (WGS) entry which is preliminary data.</text>
</comment>
<organism evidence="3 4">
    <name type="scientific">Oleoguttula mirabilis</name>
    <dbReference type="NCBI Taxonomy" id="1507867"/>
    <lineage>
        <taxon>Eukaryota</taxon>
        <taxon>Fungi</taxon>
        <taxon>Dikarya</taxon>
        <taxon>Ascomycota</taxon>
        <taxon>Pezizomycotina</taxon>
        <taxon>Dothideomycetes</taxon>
        <taxon>Dothideomycetidae</taxon>
        <taxon>Mycosphaerellales</taxon>
        <taxon>Teratosphaeriaceae</taxon>
        <taxon>Oleoguttula</taxon>
    </lineage>
</organism>
<sequence length="337" mass="37134">MAIKTTPQPPYPIHHSVKGRLDPEYVAFYNEHIINNQQVHYQPEAASRMSGTLLPGAGPAQTVGTTHDYAIKRVESSGPDVAVRVFTPEGENPLEGWPVVMYFHGGGWVLGNINTENVICSHICQRARSVVVSVDYRLAPEDPFPAAVDDSWEAVRWLETGGHDLLAINIKRWAVAGSSAGGNLAAVMCQRAVSRNEPRFVGQVLVVPVTDNTAQTSDNGSWREYENTPALPAEKMIWYRVRYLPNEEDLANPEASPLLWQGDWSKLPPVRVIVGGLDVLREEGEEYAEKLKEAGVASECFVMEGMPHPFLAMDGVLKKGRKAITLLCEGLKQALEI</sequence>